<dbReference type="PANTHER" id="PTHR33180:SF31">
    <property type="entry name" value="POLYPROTEIN PROTEIN"/>
    <property type="match status" value="1"/>
</dbReference>
<evidence type="ECO:0000313" key="2">
    <source>
        <dbReference type="EnsemblPlants" id="PGSC0003DMT400085365"/>
    </source>
</evidence>
<organism evidence="2 3">
    <name type="scientific">Solanum tuberosum</name>
    <name type="common">Potato</name>
    <dbReference type="NCBI Taxonomy" id="4113"/>
    <lineage>
        <taxon>Eukaryota</taxon>
        <taxon>Viridiplantae</taxon>
        <taxon>Streptophyta</taxon>
        <taxon>Embryophyta</taxon>
        <taxon>Tracheophyta</taxon>
        <taxon>Spermatophyta</taxon>
        <taxon>Magnoliopsida</taxon>
        <taxon>eudicotyledons</taxon>
        <taxon>Gunneridae</taxon>
        <taxon>Pentapetalae</taxon>
        <taxon>asterids</taxon>
        <taxon>lamiids</taxon>
        <taxon>Solanales</taxon>
        <taxon>Solanaceae</taxon>
        <taxon>Solanoideae</taxon>
        <taxon>Solaneae</taxon>
        <taxon>Solanum</taxon>
    </lineage>
</organism>
<dbReference type="GO" id="GO:0009523">
    <property type="term" value="C:photosystem II"/>
    <property type="evidence" value="ECO:0000318"/>
    <property type="project" value="GO_Central"/>
</dbReference>
<proteinExistence type="predicted"/>
<protein>
    <submittedName>
        <fullName evidence="2">Polyprotein protein</fullName>
    </submittedName>
</protein>
<name>M1D9C4_SOLTU</name>
<keyword evidence="3" id="KW-1185">Reference proteome</keyword>
<dbReference type="Proteomes" id="UP000011115">
    <property type="component" value="Unassembled WGS sequence"/>
</dbReference>
<dbReference type="PaxDb" id="4113-PGSC0003DMT400085365"/>
<feature type="compositionally biased region" description="Polar residues" evidence="1">
    <location>
        <begin position="270"/>
        <end position="279"/>
    </location>
</feature>
<evidence type="ECO:0000256" key="1">
    <source>
        <dbReference type="SAM" id="MobiDB-lite"/>
    </source>
</evidence>
<accession>M1D9C4</accession>
<feature type="region of interest" description="Disordered" evidence="1">
    <location>
        <begin position="267"/>
        <end position="292"/>
    </location>
</feature>
<reference evidence="3" key="1">
    <citation type="journal article" date="2011" name="Nature">
        <title>Genome sequence and analysis of the tuber crop potato.</title>
        <authorList>
            <consortium name="The Potato Genome Sequencing Consortium"/>
        </authorList>
    </citation>
    <scope>NUCLEOTIDE SEQUENCE [LARGE SCALE GENOMIC DNA]</scope>
    <source>
        <strain evidence="3">cv. DM1-3 516 R44</strain>
    </source>
</reference>
<dbReference type="InParanoid" id="M1D9C4"/>
<dbReference type="Gramene" id="PGSC0003DMT400085365">
    <property type="protein sequence ID" value="PGSC0003DMT400085365"/>
    <property type="gene ID" value="PGSC0003DMG400034936"/>
</dbReference>
<dbReference type="EnsemblPlants" id="PGSC0003DMT400085365">
    <property type="protein sequence ID" value="PGSC0003DMT400085365"/>
    <property type="gene ID" value="PGSC0003DMG400034936"/>
</dbReference>
<dbReference type="GO" id="GO:0009579">
    <property type="term" value="C:thylakoid"/>
    <property type="evidence" value="ECO:0000318"/>
    <property type="project" value="GO_Central"/>
</dbReference>
<evidence type="ECO:0000313" key="3">
    <source>
        <dbReference type="Proteomes" id="UP000011115"/>
    </source>
</evidence>
<dbReference type="HOGENOM" id="CLU_029307_12_3_1"/>
<dbReference type="PANTHER" id="PTHR33180">
    <property type="entry name" value="PHOTOSYSTEM II CP43 REACTION CENTER PROTEIN"/>
    <property type="match status" value="1"/>
</dbReference>
<dbReference type="AlphaFoldDB" id="M1D9C4"/>
<sequence length="292" mass="32487">MGKKAPLNEVRVREKRLKLRDRSTIPEVMGISLFLRTSESSPPTDKTVPAPAQIMVPAPPVQGRPPRLVNRLKAEGLRTNPKEKILSTDGVVDMYPLLWGTLRLHRFDIFTRPRGPYIPTWVREFYTAYGDLVPKGKKKAITFRPMASVVDHSGHAPQYREPSPLYRCAGFPARGRAILETYESRHEVTSKVMTLKAEVFDLRKDVDCLKSTDFTSLFESAEAPEDPSAEIPTRAELEEREVVVYGDLADLKGAMFETAQKASLRDMSMVGSSGASDDVTSGIDVPPDGVTE</sequence>
<reference evidence="2" key="2">
    <citation type="submission" date="2015-06" db="UniProtKB">
        <authorList>
            <consortium name="EnsemblPlants"/>
        </authorList>
    </citation>
    <scope>IDENTIFICATION</scope>
    <source>
        <strain evidence="2">DM1-3 516 R44</strain>
    </source>
</reference>